<dbReference type="InterPro" id="IPR027946">
    <property type="entry name" value="Ogl_dom"/>
</dbReference>
<dbReference type="GO" id="GO:0016829">
    <property type="term" value="F:lyase activity"/>
    <property type="evidence" value="ECO:0007669"/>
    <property type="project" value="UniProtKB-KW"/>
</dbReference>
<accession>A0ABV2TMI1</accession>
<keyword evidence="2" id="KW-0456">Lyase</keyword>
<reference evidence="2 3" key="1">
    <citation type="submission" date="2024-07" db="EMBL/GenBank/DDBJ databases">
        <title>Uliginosibacterium flavum JJ3220;KACC:17644.</title>
        <authorList>
            <person name="Kim M.K."/>
        </authorList>
    </citation>
    <scope>NUCLEOTIDE SEQUENCE [LARGE SCALE GENOMIC DNA]</scope>
    <source>
        <strain evidence="2 3">KACC:17644</strain>
    </source>
</reference>
<dbReference type="Pfam" id="PF14583">
    <property type="entry name" value="Pectate_lyase22"/>
    <property type="match status" value="1"/>
</dbReference>
<feature type="domain" description="Oligogalacturonate lyase" evidence="1">
    <location>
        <begin position="1"/>
        <end position="384"/>
    </location>
</feature>
<dbReference type="PANTHER" id="PTHR36842:SF1">
    <property type="entry name" value="PROTEIN TOLB"/>
    <property type="match status" value="1"/>
</dbReference>
<protein>
    <submittedName>
        <fullName evidence="2">Oligogalacturonate lyase family protein</fullName>
    </submittedName>
</protein>
<organism evidence="2 3">
    <name type="scientific">Uliginosibacterium flavum</name>
    <dbReference type="NCBI Taxonomy" id="1396831"/>
    <lineage>
        <taxon>Bacteria</taxon>
        <taxon>Pseudomonadati</taxon>
        <taxon>Pseudomonadota</taxon>
        <taxon>Betaproteobacteria</taxon>
        <taxon>Rhodocyclales</taxon>
        <taxon>Zoogloeaceae</taxon>
        <taxon>Uliginosibacterium</taxon>
    </lineage>
</organism>
<evidence type="ECO:0000313" key="3">
    <source>
        <dbReference type="Proteomes" id="UP001549691"/>
    </source>
</evidence>
<name>A0ABV2TMI1_9RHOO</name>
<gene>
    <name evidence="2" type="ORF">ABXR19_13100</name>
</gene>
<evidence type="ECO:0000313" key="2">
    <source>
        <dbReference type="EMBL" id="MET7015129.1"/>
    </source>
</evidence>
<proteinExistence type="predicted"/>
<dbReference type="Gene3D" id="2.130.10.10">
    <property type="entry name" value="YVTN repeat-like/Quinoprotein amine dehydrogenase"/>
    <property type="match status" value="1"/>
</dbReference>
<comment type="caution">
    <text evidence="2">The sequence shown here is derived from an EMBL/GenBank/DDBJ whole genome shotgun (WGS) entry which is preliminary data.</text>
</comment>
<dbReference type="SUPFAM" id="SSF82171">
    <property type="entry name" value="DPP6 N-terminal domain-like"/>
    <property type="match status" value="1"/>
</dbReference>
<sequence>MAKGSTIQFQYLESTDPDTGVRITRLSPPEVACPRNYFYQKCFSNNGERLLFGGEFGDVFNIWLLDLPSGVARQITDGTGNNYHGAYLSPDDQFLFYTKSGREHRRVDLATLEEKIIYSVPPEWKGAGTWVPNSACTRIAGMEILAADQVTGGSGWERFRKQFDAKPRERLIDIDIATGQARVVLDQQRYMGHPMFRPFDDSIMGFCHEGPHDLVDARMWFINEDGTNLRQVKKHAPHESCMHEFWVPDGSKLMYVSYTKGDQDRYIGAADPVTLENENIMAMPPCAHLMSNFDGSLLVGDGAGQLGDVSDKEGHAFEADPWIHLFDMQTRTHRKVCRHDSSWAEYKGNTQATHPHPSFTPDEKRVLFSSDREGKPALYLADLPV</sequence>
<evidence type="ECO:0000259" key="1">
    <source>
        <dbReference type="Pfam" id="PF14583"/>
    </source>
</evidence>
<dbReference type="InterPro" id="IPR015943">
    <property type="entry name" value="WD40/YVTN_repeat-like_dom_sf"/>
</dbReference>
<dbReference type="PANTHER" id="PTHR36842">
    <property type="entry name" value="PROTEIN TOLB HOMOLOG"/>
    <property type="match status" value="1"/>
</dbReference>
<keyword evidence="3" id="KW-1185">Reference proteome</keyword>
<dbReference type="Proteomes" id="UP001549691">
    <property type="component" value="Unassembled WGS sequence"/>
</dbReference>
<dbReference type="RefSeq" id="WP_354601590.1">
    <property type="nucleotide sequence ID" value="NZ_JBEWZI010000013.1"/>
</dbReference>
<dbReference type="EMBL" id="JBEWZI010000013">
    <property type="protein sequence ID" value="MET7015129.1"/>
    <property type="molecule type" value="Genomic_DNA"/>
</dbReference>